<dbReference type="InterPro" id="IPR000160">
    <property type="entry name" value="GGDEF_dom"/>
</dbReference>
<protein>
    <submittedName>
        <fullName evidence="2">Sensor domain-containing diguanylate cyclase</fullName>
    </submittedName>
</protein>
<gene>
    <name evidence="2" type="ORF">DBZ36_00025</name>
</gene>
<dbReference type="EMBL" id="RAQO01000001">
    <property type="protein sequence ID" value="RKF22071.1"/>
    <property type="molecule type" value="Genomic_DNA"/>
</dbReference>
<evidence type="ECO:0000313" key="3">
    <source>
        <dbReference type="Proteomes" id="UP000286482"/>
    </source>
</evidence>
<dbReference type="InterPro" id="IPR029787">
    <property type="entry name" value="Nucleotide_cyclase"/>
</dbReference>
<accession>A0A420EN44</accession>
<dbReference type="Pfam" id="PF00990">
    <property type="entry name" value="GGDEF"/>
    <property type="match status" value="1"/>
</dbReference>
<name>A0A420EN44_9ALTE</name>
<dbReference type="Gene3D" id="3.30.70.270">
    <property type="match status" value="1"/>
</dbReference>
<dbReference type="RefSeq" id="WP_120352874.1">
    <property type="nucleotide sequence ID" value="NZ_RAQO01000001.1"/>
</dbReference>
<dbReference type="AlphaFoldDB" id="A0A420EN44"/>
<dbReference type="CDD" id="cd01949">
    <property type="entry name" value="GGDEF"/>
    <property type="match status" value="1"/>
</dbReference>
<dbReference type="SMART" id="SM00267">
    <property type="entry name" value="GGDEF"/>
    <property type="match status" value="1"/>
</dbReference>
<dbReference type="Gene3D" id="3.30.450.40">
    <property type="match status" value="1"/>
</dbReference>
<keyword evidence="3" id="KW-1185">Reference proteome</keyword>
<dbReference type="PROSITE" id="PS50887">
    <property type="entry name" value="GGDEF"/>
    <property type="match status" value="1"/>
</dbReference>
<dbReference type="SUPFAM" id="SSF55073">
    <property type="entry name" value="Nucleotide cyclase"/>
    <property type="match status" value="1"/>
</dbReference>
<dbReference type="PANTHER" id="PTHR43102:SF2">
    <property type="entry name" value="GAF DOMAIN-CONTAINING PROTEIN"/>
    <property type="match status" value="1"/>
</dbReference>
<dbReference type="SMART" id="SM00065">
    <property type="entry name" value="GAF"/>
    <property type="match status" value="1"/>
</dbReference>
<evidence type="ECO:0000313" key="2">
    <source>
        <dbReference type="EMBL" id="RKF22071.1"/>
    </source>
</evidence>
<evidence type="ECO:0000259" key="1">
    <source>
        <dbReference type="PROSITE" id="PS50887"/>
    </source>
</evidence>
<dbReference type="OrthoDB" id="9812358at2"/>
<dbReference type="InterPro" id="IPR043128">
    <property type="entry name" value="Rev_trsase/Diguanyl_cyclase"/>
</dbReference>
<feature type="domain" description="GGDEF" evidence="1">
    <location>
        <begin position="194"/>
        <end position="322"/>
    </location>
</feature>
<sequence length="322" mass="36549">MLLAPIPDNEAERLTTLRNLNTLDTEAEERFDRITRLAKRLFDVPICLVSLVDENRQWFKSCFGLSATETARDISFCGHAILQDDIFVIEDTLEDKRFVDNPLVTEAPFIRFYAGFPLKLGDNVRIGTLCIISDKPRVFGKDDRIALEDLGQMVISEFSSLQQNTIDALTGISNRRGFDVLAKKSIAHWDRSNTRSALVFFDLDFFKQINDQYGHDEGDQALSVFAKLLTLSFRESDVIARFAGDEFVVLVSCVEENSVTSAVLRFDSQLQEHNNTSNKPFKLSYSFGVSTREAKSETTIKDMLIQADQAMFKVKALHHQQQ</sequence>
<dbReference type="SUPFAM" id="SSF55781">
    <property type="entry name" value="GAF domain-like"/>
    <property type="match status" value="1"/>
</dbReference>
<comment type="caution">
    <text evidence="2">The sequence shown here is derived from an EMBL/GenBank/DDBJ whole genome shotgun (WGS) entry which is preliminary data.</text>
</comment>
<dbReference type="InterPro" id="IPR003018">
    <property type="entry name" value="GAF"/>
</dbReference>
<dbReference type="PANTHER" id="PTHR43102">
    <property type="entry name" value="SLR1143 PROTEIN"/>
    <property type="match status" value="1"/>
</dbReference>
<proteinExistence type="predicted"/>
<organism evidence="2 3">
    <name type="scientific">Alginatibacterium sediminis</name>
    <dbReference type="NCBI Taxonomy" id="2164068"/>
    <lineage>
        <taxon>Bacteria</taxon>
        <taxon>Pseudomonadati</taxon>
        <taxon>Pseudomonadota</taxon>
        <taxon>Gammaproteobacteria</taxon>
        <taxon>Alteromonadales</taxon>
        <taxon>Alteromonadaceae</taxon>
        <taxon>Alginatibacterium</taxon>
    </lineage>
</organism>
<dbReference type="Proteomes" id="UP000286482">
    <property type="component" value="Unassembled WGS sequence"/>
</dbReference>
<dbReference type="InterPro" id="IPR029016">
    <property type="entry name" value="GAF-like_dom_sf"/>
</dbReference>
<dbReference type="Pfam" id="PF01590">
    <property type="entry name" value="GAF"/>
    <property type="match status" value="1"/>
</dbReference>
<dbReference type="NCBIfam" id="TIGR00254">
    <property type="entry name" value="GGDEF"/>
    <property type="match status" value="1"/>
</dbReference>
<reference evidence="2 3" key="1">
    <citation type="submission" date="2018-09" db="EMBL/GenBank/DDBJ databases">
        <authorList>
            <person name="Wang Z."/>
        </authorList>
    </citation>
    <scope>NUCLEOTIDE SEQUENCE [LARGE SCALE GENOMIC DNA]</scope>
    <source>
        <strain evidence="2 3">ALS 81</strain>
    </source>
</reference>